<gene>
    <name evidence="2" type="ORF">BN11_4740005</name>
</gene>
<evidence type="ECO:0000313" key="3">
    <source>
        <dbReference type="Proteomes" id="UP000035763"/>
    </source>
</evidence>
<dbReference type="Proteomes" id="UP000035763">
    <property type="component" value="Unassembled WGS sequence"/>
</dbReference>
<name>W6JZT6_9MICO</name>
<sequence length="89" mass="9677">MSSPVSALLEASGIPADKLLTQRNSLPEPLQLLHRRTMLALAQREATDTRSGPHLGRRTPPRPRRSSASPCRVGTGVPSTTQPRERCTP</sequence>
<proteinExistence type="predicted"/>
<feature type="compositionally biased region" description="Basic residues" evidence="1">
    <location>
        <begin position="55"/>
        <end position="65"/>
    </location>
</feature>
<feature type="region of interest" description="Disordered" evidence="1">
    <location>
        <begin position="44"/>
        <end position="89"/>
    </location>
</feature>
<evidence type="ECO:0000313" key="2">
    <source>
        <dbReference type="EMBL" id="CCH74732.1"/>
    </source>
</evidence>
<dbReference type="AlphaFoldDB" id="W6JZT6"/>
<comment type="caution">
    <text evidence="2">The sequence shown here is derived from an EMBL/GenBank/DDBJ whole genome shotgun (WGS) entry which is preliminary data.</text>
</comment>
<keyword evidence="3" id="KW-1185">Reference proteome</keyword>
<evidence type="ECO:0000256" key="1">
    <source>
        <dbReference type="SAM" id="MobiDB-lite"/>
    </source>
</evidence>
<accession>W6JZT6</accession>
<protein>
    <submittedName>
        <fullName evidence="2">Uncharacterized protein</fullName>
    </submittedName>
</protein>
<organism evidence="2 3">
    <name type="scientific">Nostocoides australiense Ben110</name>
    <dbReference type="NCBI Taxonomy" id="1193182"/>
    <lineage>
        <taxon>Bacteria</taxon>
        <taxon>Bacillati</taxon>
        <taxon>Actinomycetota</taxon>
        <taxon>Actinomycetes</taxon>
        <taxon>Micrococcales</taxon>
        <taxon>Intrasporangiaceae</taxon>
        <taxon>Nostocoides</taxon>
    </lineage>
</organism>
<dbReference type="STRING" id="1193182.BN11_4740005"/>
<reference evidence="2 3" key="1">
    <citation type="journal article" date="2013" name="ISME J.">
        <title>A metabolic model for members of the genus Tetrasphaera involved in enhanced biological phosphorus removal.</title>
        <authorList>
            <person name="Kristiansen R."/>
            <person name="Nguyen H.T.T."/>
            <person name="Saunders A.M."/>
            <person name="Nielsen J.L."/>
            <person name="Wimmer R."/>
            <person name="Le V.Q."/>
            <person name="McIlroy S.J."/>
            <person name="Petrovski S."/>
            <person name="Seviour R.J."/>
            <person name="Calteau A."/>
            <person name="Nielsen K.L."/>
            <person name="Nielsen P.H."/>
        </authorList>
    </citation>
    <scope>NUCLEOTIDE SEQUENCE [LARGE SCALE GENOMIC DNA]</scope>
    <source>
        <strain evidence="2 3">Ben110</strain>
    </source>
</reference>
<dbReference type="EMBL" id="CAJA01000417">
    <property type="protein sequence ID" value="CCH74732.1"/>
    <property type="molecule type" value="Genomic_DNA"/>
</dbReference>